<feature type="domain" description="Galactosyltransferase C-terminal" evidence="2">
    <location>
        <begin position="165"/>
        <end position="217"/>
    </location>
</feature>
<dbReference type="InterPro" id="IPR027791">
    <property type="entry name" value="Galactosyl_T_C"/>
</dbReference>
<keyword evidence="1 3" id="KW-0808">Transferase</keyword>
<reference evidence="3" key="1">
    <citation type="submission" date="2019-03" db="EMBL/GenBank/DDBJ databases">
        <title>Genetic characterization of the O-antigen and development of a molecular serotyping scheme for Enterobacter cloacae.</title>
        <authorList>
            <person name="Li Y."/>
            <person name="Huang J."/>
            <person name="Wang X."/>
            <person name="Xu C."/>
            <person name="Han T."/>
            <person name="Guo X."/>
        </authorList>
    </citation>
    <scope>NUCLEOTIDE SEQUENCE</scope>
    <source>
        <strain evidence="3">NCTC 11932</strain>
    </source>
</reference>
<dbReference type="PANTHER" id="PTHR43179:SF7">
    <property type="entry name" value="RHAMNOSYLTRANSFERASE WBBL"/>
    <property type="match status" value="1"/>
</dbReference>
<organism evidence="3">
    <name type="scientific">Enterobacter cloacae</name>
    <dbReference type="NCBI Taxonomy" id="550"/>
    <lineage>
        <taxon>Bacteria</taxon>
        <taxon>Pseudomonadati</taxon>
        <taxon>Pseudomonadota</taxon>
        <taxon>Gammaproteobacteria</taxon>
        <taxon>Enterobacterales</taxon>
        <taxon>Enterobacteriaceae</taxon>
        <taxon>Enterobacter</taxon>
        <taxon>Enterobacter cloacae complex</taxon>
    </lineage>
</organism>
<proteinExistence type="predicted"/>
<dbReference type="RefSeq" id="WP_129541312.1">
    <property type="nucleotide sequence ID" value="NZ_PEHU01000016.1"/>
</dbReference>
<dbReference type="Gene3D" id="3.90.550.10">
    <property type="entry name" value="Spore Coat Polysaccharide Biosynthesis Protein SpsA, Chain A"/>
    <property type="match status" value="1"/>
</dbReference>
<dbReference type="SUPFAM" id="SSF53448">
    <property type="entry name" value="Nucleotide-diphospho-sugar transferases"/>
    <property type="match status" value="1"/>
</dbReference>
<accession>A0A6B9XYZ5</accession>
<dbReference type="GO" id="GO:0016740">
    <property type="term" value="F:transferase activity"/>
    <property type="evidence" value="ECO:0007669"/>
    <property type="project" value="UniProtKB-KW"/>
</dbReference>
<dbReference type="AlphaFoldDB" id="A0A6B9XYZ5"/>
<evidence type="ECO:0000259" key="2">
    <source>
        <dbReference type="Pfam" id="PF02709"/>
    </source>
</evidence>
<evidence type="ECO:0000256" key="1">
    <source>
        <dbReference type="ARBA" id="ARBA00022679"/>
    </source>
</evidence>
<evidence type="ECO:0000313" key="3">
    <source>
        <dbReference type="EMBL" id="QHR93388.1"/>
    </source>
</evidence>
<name>A0A6B9XYZ5_ENTCL</name>
<sequence length="251" mass="29389">MKIFISVVSHNHGKLIKQLSCLQKIACKYNVVLKDNVGEQGLKRYCDDNNMAYIGYDQQRGFGENNNIVHKFCTENLDMKSDDIFIILNPDVVITLESLDALATTIEREKYNFATINLYKDKDFEICDPCIRKFPSFKDFLSSYLGFENKTVVNKSQIFEPIEVDWAAGSFLAVKSSYFNKVNGFNPKYFMYCEDIDFCMRMKSAGAKLIFIPDIKAMHLARHNNRKFLSKHFYWHLRSMFIYLLEKRKYA</sequence>
<dbReference type="EMBL" id="MK595739">
    <property type="protein sequence ID" value="QHR93388.1"/>
    <property type="molecule type" value="Genomic_DNA"/>
</dbReference>
<dbReference type="Pfam" id="PF02709">
    <property type="entry name" value="Glyco_transf_7C"/>
    <property type="match status" value="1"/>
</dbReference>
<dbReference type="InterPro" id="IPR029044">
    <property type="entry name" value="Nucleotide-diphossugar_trans"/>
</dbReference>
<dbReference type="PANTHER" id="PTHR43179">
    <property type="entry name" value="RHAMNOSYLTRANSFERASE WBBL"/>
    <property type="match status" value="1"/>
</dbReference>
<protein>
    <submittedName>
        <fullName evidence="3">Rhamnosyltransferase WbbL</fullName>
    </submittedName>
</protein>